<name>A0A9P8CCL2_9HELO</name>
<feature type="region of interest" description="Disordered" evidence="1">
    <location>
        <begin position="1"/>
        <end position="159"/>
    </location>
</feature>
<feature type="region of interest" description="Disordered" evidence="1">
    <location>
        <begin position="657"/>
        <end position="718"/>
    </location>
</feature>
<feature type="region of interest" description="Disordered" evidence="1">
    <location>
        <begin position="177"/>
        <end position="287"/>
    </location>
</feature>
<feature type="compositionally biased region" description="Pro residues" evidence="1">
    <location>
        <begin position="1"/>
        <end position="10"/>
    </location>
</feature>
<reference evidence="3" key="1">
    <citation type="journal article" date="2021" name="IMA Fungus">
        <title>Genomic characterization of three marine fungi, including Emericellopsis atlantica sp. nov. with signatures of a generalist lifestyle and marine biomass degradation.</title>
        <authorList>
            <person name="Hagestad O.C."/>
            <person name="Hou L."/>
            <person name="Andersen J.H."/>
            <person name="Hansen E.H."/>
            <person name="Altermark B."/>
            <person name="Li C."/>
            <person name="Kuhnert E."/>
            <person name="Cox R.J."/>
            <person name="Crous P.W."/>
            <person name="Spatafora J.W."/>
            <person name="Lail K."/>
            <person name="Amirebrahimi M."/>
            <person name="Lipzen A."/>
            <person name="Pangilinan J."/>
            <person name="Andreopoulos W."/>
            <person name="Hayes R.D."/>
            <person name="Ng V."/>
            <person name="Grigoriev I.V."/>
            <person name="Jackson S.A."/>
            <person name="Sutton T.D.S."/>
            <person name="Dobson A.D.W."/>
            <person name="Rama T."/>
        </authorList>
    </citation>
    <scope>NUCLEOTIDE SEQUENCE</scope>
    <source>
        <strain evidence="3">TRa3180A</strain>
    </source>
</reference>
<keyword evidence="2" id="KW-0472">Membrane</keyword>
<accession>A0A9P8CCL2</accession>
<keyword evidence="2" id="KW-0812">Transmembrane</keyword>
<evidence type="ECO:0000256" key="1">
    <source>
        <dbReference type="SAM" id="MobiDB-lite"/>
    </source>
</evidence>
<feature type="transmembrane region" description="Helical" evidence="2">
    <location>
        <begin position="773"/>
        <end position="794"/>
    </location>
</feature>
<organism evidence="3 4">
    <name type="scientific">Calycina marina</name>
    <dbReference type="NCBI Taxonomy" id="1763456"/>
    <lineage>
        <taxon>Eukaryota</taxon>
        <taxon>Fungi</taxon>
        <taxon>Dikarya</taxon>
        <taxon>Ascomycota</taxon>
        <taxon>Pezizomycotina</taxon>
        <taxon>Leotiomycetes</taxon>
        <taxon>Helotiales</taxon>
        <taxon>Pezizellaceae</taxon>
        <taxon>Calycina</taxon>
    </lineage>
</organism>
<dbReference type="Proteomes" id="UP000887226">
    <property type="component" value="Unassembled WGS sequence"/>
</dbReference>
<dbReference type="AlphaFoldDB" id="A0A9P8CCL2"/>
<feature type="transmembrane region" description="Helical" evidence="2">
    <location>
        <begin position="843"/>
        <end position="863"/>
    </location>
</feature>
<evidence type="ECO:0000256" key="2">
    <source>
        <dbReference type="SAM" id="Phobius"/>
    </source>
</evidence>
<comment type="caution">
    <text evidence="3">The sequence shown here is derived from an EMBL/GenBank/DDBJ whole genome shotgun (WGS) entry which is preliminary data.</text>
</comment>
<feature type="compositionally biased region" description="Polar residues" evidence="1">
    <location>
        <begin position="602"/>
        <end position="621"/>
    </location>
</feature>
<feature type="compositionally biased region" description="Polar residues" evidence="1">
    <location>
        <begin position="68"/>
        <end position="84"/>
    </location>
</feature>
<dbReference type="OrthoDB" id="4153178at2759"/>
<protein>
    <recommendedName>
        <fullName evidence="5">Serine-rich protein</fullName>
    </recommendedName>
</protein>
<evidence type="ECO:0000313" key="3">
    <source>
        <dbReference type="EMBL" id="KAG9241782.1"/>
    </source>
</evidence>
<feature type="compositionally biased region" description="Polar residues" evidence="1">
    <location>
        <begin position="262"/>
        <end position="287"/>
    </location>
</feature>
<proteinExistence type="predicted"/>
<feature type="compositionally biased region" description="Low complexity" evidence="1">
    <location>
        <begin position="532"/>
        <end position="546"/>
    </location>
</feature>
<feature type="compositionally biased region" description="Polar residues" evidence="1">
    <location>
        <begin position="15"/>
        <end position="29"/>
    </location>
</feature>
<feature type="region of interest" description="Disordered" evidence="1">
    <location>
        <begin position="496"/>
        <end position="621"/>
    </location>
</feature>
<keyword evidence="4" id="KW-1185">Reference proteome</keyword>
<feature type="compositionally biased region" description="Pro residues" evidence="1">
    <location>
        <begin position="375"/>
        <end position="386"/>
    </location>
</feature>
<keyword evidence="2" id="KW-1133">Transmembrane helix</keyword>
<feature type="compositionally biased region" description="Polar residues" evidence="1">
    <location>
        <begin position="657"/>
        <end position="674"/>
    </location>
</feature>
<feature type="region of interest" description="Disordered" evidence="1">
    <location>
        <begin position="339"/>
        <end position="393"/>
    </location>
</feature>
<feature type="compositionally biased region" description="Polar residues" evidence="1">
    <location>
        <begin position="91"/>
        <end position="119"/>
    </location>
</feature>
<evidence type="ECO:0008006" key="5">
    <source>
        <dbReference type="Google" id="ProtNLM"/>
    </source>
</evidence>
<feature type="compositionally biased region" description="Low complexity" evidence="1">
    <location>
        <begin position="244"/>
        <end position="258"/>
    </location>
</feature>
<gene>
    <name evidence="3" type="ORF">BJ878DRAFT_210521</name>
</gene>
<dbReference type="EMBL" id="MU254156">
    <property type="protein sequence ID" value="KAG9241782.1"/>
    <property type="molecule type" value="Genomic_DNA"/>
</dbReference>
<feature type="compositionally biased region" description="Basic and acidic residues" evidence="1">
    <location>
        <begin position="504"/>
        <end position="514"/>
    </location>
</feature>
<sequence>MSELPPPPWIPLEQRSPSATNSTASTINGRTVRLVPSEDLRLPGPSAEAPTIRRTPLPTHPSHFLSPTKIQTNQDYFYGFQNQPKTPPSPGSTRSSVSTIHTTPQTSQNVEAISGSSTPKPKYVPKKKLQLHKDNKTFSLVPQDSSSPAEEQPQSPRSIDVLSTKSSFDFLPGEKIHAQRESNSTGSCVPESILTGSTAPSTPEPAVRHSIPADPITDSPWNYQLVGGIRKVAKTPDTKERPGSLASESSPPLPVLSETSDEPTSLPQGLSYKQSFQSAQTESTTSENTNYKLYGVSLSPSVSESNLIPPSSSDSNYHLLGDLSSSPGGSVIVRPRQVTESEYENDSSVIIHRPQTPESETVSENENYELHGDPSAPPSAARPPPQAKYSQESLVVAPLKPRTRRSSESLGLGYYKSRSRESLRKGSLTSISTVLSHKEATRSIGGSGSLIDLSPPLPPKPKAGGSWVDSLTLYPLRHMEERPHIWSSQLSTVLSVSDGSGTDRGSRSWSDDNGRMSGSGFVPSSASRHSRNMLSISSSMASPLSPMDGDLEPPLPAYSQNRRHNSTSSVPVIEDVDEYGDGITDMPEVRLRSSRTRLSSLYGASSENGRTNTMRSSASSTRTNSLLSATLPGWARLYYGSGERAYLGVPGGSTIGDSRASSRMNSLRNGSPNTDGFPDNLFSPRRRPREGGAQVSPSRRSLEITPAPIKGGSTGPILRGDPFAPKFRTWSMSSIWSAHLRLDRRATRHSMWEPPSVNWSTEGGWHGRRNIQIIMFIVGFIIPFAWMIASLLPLPKRQLRDMEERDHDTHSSNDRVNHYARQFRPMDDARFESARWWRKLNRIMSIPGVLIIAAVVVLVVVAMKENW</sequence>
<evidence type="ECO:0000313" key="4">
    <source>
        <dbReference type="Proteomes" id="UP000887226"/>
    </source>
</evidence>
<feature type="compositionally biased region" description="Low complexity" evidence="1">
    <location>
        <begin position="142"/>
        <end position="156"/>
    </location>
</feature>